<keyword evidence="2" id="KW-0645">Protease</keyword>
<keyword evidence="6 9" id="KW-0378">Hydrolase</keyword>
<gene>
    <name evidence="12" type="ORF">WJX73_004057</name>
</gene>
<feature type="region of interest" description="Disordered" evidence="10">
    <location>
        <begin position="468"/>
        <end position="509"/>
    </location>
</feature>
<keyword evidence="5 9" id="KW-0833">Ubl conjugation pathway</keyword>
<comment type="caution">
    <text evidence="12">The sequence shown here is derived from an EMBL/GenBank/DDBJ whole genome shotgun (WGS) entry which is preliminary data.</text>
</comment>
<feature type="compositionally biased region" description="Low complexity" evidence="10">
    <location>
        <begin position="99"/>
        <end position="119"/>
    </location>
</feature>
<feature type="compositionally biased region" description="Basic and acidic residues" evidence="10">
    <location>
        <begin position="493"/>
        <end position="502"/>
    </location>
</feature>
<evidence type="ECO:0000313" key="12">
    <source>
        <dbReference type="EMBL" id="KAK9785178.1"/>
    </source>
</evidence>
<dbReference type="SUPFAM" id="SSF54001">
    <property type="entry name" value="Cysteine proteinases"/>
    <property type="match status" value="1"/>
</dbReference>
<dbReference type="Pfam" id="PF21403">
    <property type="entry name" value="OTU1_UBXL"/>
    <property type="match status" value="1"/>
</dbReference>
<dbReference type="GO" id="GO:0005829">
    <property type="term" value="C:cytosol"/>
    <property type="evidence" value="ECO:0007669"/>
    <property type="project" value="TreeGrafter"/>
</dbReference>
<dbReference type="AlphaFoldDB" id="A0AAW1NLF7"/>
<comment type="catalytic activity">
    <reaction evidence="1 9">
        <text>Thiol-dependent hydrolysis of ester, thioester, amide, peptide and isopeptide bonds formed by the C-terminal Gly of ubiquitin (a 76-residue protein attached to proteins as an intracellular targeting signal).</text>
        <dbReference type="EC" id="3.4.19.12"/>
    </reaction>
</comment>
<keyword evidence="13" id="KW-1185">Reference proteome</keyword>
<dbReference type="CDD" id="cd22793">
    <property type="entry name" value="OTU_plant_OTU1_2-like"/>
    <property type="match status" value="1"/>
</dbReference>
<evidence type="ECO:0000313" key="13">
    <source>
        <dbReference type="Proteomes" id="UP001465755"/>
    </source>
</evidence>
<evidence type="ECO:0000259" key="11">
    <source>
        <dbReference type="PROSITE" id="PS50802"/>
    </source>
</evidence>
<feature type="region of interest" description="Disordered" evidence="10">
    <location>
        <begin position="179"/>
        <end position="226"/>
    </location>
</feature>
<feature type="compositionally biased region" description="Low complexity" evidence="10">
    <location>
        <begin position="483"/>
        <end position="492"/>
    </location>
</feature>
<dbReference type="Pfam" id="PF02338">
    <property type="entry name" value="OTU"/>
    <property type="match status" value="1"/>
</dbReference>
<dbReference type="GO" id="GO:0004843">
    <property type="term" value="F:cysteine-type deubiquitinase activity"/>
    <property type="evidence" value="ECO:0007669"/>
    <property type="project" value="UniProtKB-UniRule"/>
</dbReference>
<proteinExistence type="predicted"/>
<dbReference type="InterPro" id="IPR057766">
    <property type="entry name" value="Znf-C2H2_OTU1-like_C"/>
</dbReference>
<evidence type="ECO:0000256" key="9">
    <source>
        <dbReference type="RuleBase" id="RU367104"/>
    </source>
</evidence>
<evidence type="ECO:0000256" key="2">
    <source>
        <dbReference type="ARBA" id="ARBA00022670"/>
    </source>
</evidence>
<keyword evidence="8" id="KW-0862">Zinc</keyword>
<evidence type="ECO:0000256" key="1">
    <source>
        <dbReference type="ARBA" id="ARBA00000707"/>
    </source>
</evidence>
<dbReference type="EC" id="3.4.19.12" evidence="9"/>
<reference evidence="12 13" key="1">
    <citation type="journal article" date="2024" name="Nat. Commun.">
        <title>Phylogenomics reveals the evolutionary origins of lichenization in chlorophyte algae.</title>
        <authorList>
            <person name="Puginier C."/>
            <person name="Libourel C."/>
            <person name="Otte J."/>
            <person name="Skaloud P."/>
            <person name="Haon M."/>
            <person name="Grisel S."/>
            <person name="Petersen M."/>
            <person name="Berrin J.G."/>
            <person name="Delaux P.M."/>
            <person name="Dal Grande F."/>
            <person name="Keller J."/>
        </authorList>
    </citation>
    <scope>NUCLEOTIDE SEQUENCE [LARGE SCALE GENOMIC DNA]</scope>
    <source>
        <strain evidence="12 13">SAG 2036</strain>
    </source>
</reference>
<comment type="function">
    <text evidence="9">Hydrolase that can remove conjugated ubiquitin from proteins and may therefore play an important regulatory role at the level of protein turnover by preventing degradation.</text>
</comment>
<sequence length="509" mass="55434">MNLRLRGPYGQATLSGIDEALDAGSFQDMLVVHTGVVVEDQEILTGYPPKLLEIPKSALNKSIELLGIEDGEMITVRVRSGGAAPSMAERGRSLSATRSLSRNSMRSSKSFSKNLSPSMQSLHEEADLSDKLMSTPLDAEDPLFGNASAFSPRPANGKTIGRSISSADVLGVDASHAKDYPLAEPDSKPPAAHASAPRRKRVAPGRAALGDDHHEGVPFGHRPQQEKPVTFGDWAQSEDPMCACVNCMLMRETDVSAASASARMDDHLVIVRRRVEDDNSCLFTSVGYIMEGFRSKGPQLRQVVAQEVANNPQEYNEAFLGKSPQEYAKWIQDPSKWGGAIELSILSKYYEREIAAYDIKTLRCDVYGEGSSYRERGMLIYDGLHYDALAIAAFENAPEEVDVSCFDPNGPQGEPAHRGAMEIIKQAQRDKQYTDTANFALRCQICNTGIRGESEALEHAKATGHGAFAEYNDTTGPGSPNARLRSSNSFSRGSRDSQRDSQRPVNAGM</sequence>
<evidence type="ECO:0000256" key="6">
    <source>
        <dbReference type="ARBA" id="ARBA00022801"/>
    </source>
</evidence>
<dbReference type="InterPro" id="IPR048857">
    <property type="entry name" value="OTU1_Ubl"/>
</dbReference>
<dbReference type="PROSITE" id="PS50802">
    <property type="entry name" value="OTU"/>
    <property type="match status" value="1"/>
</dbReference>
<feature type="region of interest" description="Disordered" evidence="10">
    <location>
        <begin position="81"/>
        <end position="161"/>
    </location>
</feature>
<dbReference type="Gene3D" id="3.10.20.90">
    <property type="entry name" value="Phosphatidylinositol 3-kinase Catalytic Subunit, Chain A, domain 1"/>
    <property type="match status" value="1"/>
</dbReference>
<keyword evidence="3" id="KW-0479">Metal-binding</keyword>
<dbReference type="GO" id="GO:0036503">
    <property type="term" value="P:ERAD pathway"/>
    <property type="evidence" value="ECO:0007669"/>
    <property type="project" value="TreeGrafter"/>
</dbReference>
<evidence type="ECO:0000256" key="10">
    <source>
        <dbReference type="SAM" id="MobiDB-lite"/>
    </source>
</evidence>
<dbReference type="Gene3D" id="3.90.70.80">
    <property type="match status" value="1"/>
</dbReference>
<name>A0AAW1NLF7_9CHLO</name>
<dbReference type="PANTHER" id="PTHR13312">
    <property type="entry name" value="HIV-INDUCED PROTEIN-7-LIKE PROTEASE"/>
    <property type="match status" value="1"/>
</dbReference>
<dbReference type="GO" id="GO:0016579">
    <property type="term" value="P:protein deubiquitination"/>
    <property type="evidence" value="ECO:0007669"/>
    <property type="project" value="TreeGrafter"/>
</dbReference>
<dbReference type="InterPro" id="IPR003323">
    <property type="entry name" value="OTU_dom"/>
</dbReference>
<dbReference type="PANTHER" id="PTHR13312:SF0">
    <property type="entry name" value="UBIQUITIN THIOESTERASE OTU1"/>
    <property type="match status" value="1"/>
</dbReference>
<evidence type="ECO:0000256" key="4">
    <source>
        <dbReference type="ARBA" id="ARBA00022771"/>
    </source>
</evidence>
<evidence type="ECO:0000256" key="3">
    <source>
        <dbReference type="ARBA" id="ARBA00022723"/>
    </source>
</evidence>
<evidence type="ECO:0000256" key="8">
    <source>
        <dbReference type="ARBA" id="ARBA00022833"/>
    </source>
</evidence>
<dbReference type="GO" id="GO:0005634">
    <property type="term" value="C:nucleus"/>
    <property type="evidence" value="ECO:0007669"/>
    <property type="project" value="TreeGrafter"/>
</dbReference>
<dbReference type="Proteomes" id="UP001465755">
    <property type="component" value="Unassembled WGS sequence"/>
</dbReference>
<dbReference type="EMBL" id="JALJOQ010000315">
    <property type="protein sequence ID" value="KAK9785178.1"/>
    <property type="molecule type" value="Genomic_DNA"/>
</dbReference>
<feature type="domain" description="OTU" evidence="11">
    <location>
        <begin position="270"/>
        <end position="392"/>
    </location>
</feature>
<protein>
    <recommendedName>
        <fullName evidence="9">Ubiquitin thioesterase OTU</fullName>
        <ecNumber evidence="9">3.4.19.12</ecNumber>
    </recommendedName>
</protein>
<dbReference type="GO" id="GO:0030968">
    <property type="term" value="P:endoplasmic reticulum unfolded protein response"/>
    <property type="evidence" value="ECO:0007669"/>
    <property type="project" value="TreeGrafter"/>
</dbReference>
<evidence type="ECO:0000256" key="5">
    <source>
        <dbReference type="ARBA" id="ARBA00022786"/>
    </source>
</evidence>
<keyword evidence="9" id="KW-0963">Cytoplasm</keyword>
<dbReference type="InterPro" id="IPR038765">
    <property type="entry name" value="Papain-like_cys_pep_sf"/>
</dbReference>
<accession>A0AAW1NLF7</accession>
<evidence type="ECO:0000256" key="7">
    <source>
        <dbReference type="ARBA" id="ARBA00022807"/>
    </source>
</evidence>
<dbReference type="Pfam" id="PF24560">
    <property type="entry name" value="zf-C2H2_OTU1_C"/>
    <property type="match status" value="1"/>
</dbReference>
<comment type="subcellular location">
    <subcellularLocation>
        <location evidence="9">Cytoplasm</location>
    </subcellularLocation>
</comment>
<keyword evidence="4" id="KW-0863">Zinc-finger</keyword>
<keyword evidence="7 9" id="KW-0788">Thiol protease</keyword>
<organism evidence="12 13">
    <name type="scientific">Symbiochloris irregularis</name>
    <dbReference type="NCBI Taxonomy" id="706552"/>
    <lineage>
        <taxon>Eukaryota</taxon>
        <taxon>Viridiplantae</taxon>
        <taxon>Chlorophyta</taxon>
        <taxon>core chlorophytes</taxon>
        <taxon>Trebouxiophyceae</taxon>
        <taxon>Trebouxiales</taxon>
        <taxon>Trebouxiaceae</taxon>
        <taxon>Symbiochloris</taxon>
    </lineage>
</organism>